<evidence type="ECO:0000256" key="3">
    <source>
        <dbReference type="ARBA" id="ARBA00013263"/>
    </source>
</evidence>
<evidence type="ECO:0000256" key="13">
    <source>
        <dbReference type="ARBA" id="ARBA00022946"/>
    </source>
</evidence>
<dbReference type="Pfam" id="PF02786">
    <property type="entry name" value="CPSase_L_D2"/>
    <property type="match status" value="1"/>
</dbReference>
<evidence type="ECO:0000256" key="5">
    <source>
        <dbReference type="ARBA" id="ARBA00022528"/>
    </source>
</evidence>
<dbReference type="GO" id="GO:0006633">
    <property type="term" value="P:fatty acid biosynthetic process"/>
    <property type="evidence" value="ECO:0007669"/>
    <property type="project" value="UniProtKB-KW"/>
</dbReference>
<dbReference type="InterPro" id="IPR013815">
    <property type="entry name" value="ATP_grasp_subdomain_1"/>
</dbReference>
<dbReference type="SMART" id="SM00878">
    <property type="entry name" value="Biotin_carb_C"/>
    <property type="match status" value="1"/>
</dbReference>
<dbReference type="InterPro" id="IPR011054">
    <property type="entry name" value="Rudment_hybrid_motif"/>
</dbReference>
<dbReference type="Gene3D" id="3.30.470.20">
    <property type="entry name" value="ATP-grasp fold, B domain"/>
    <property type="match status" value="1"/>
</dbReference>
<keyword evidence="12" id="KW-0460">Magnesium</keyword>
<dbReference type="SUPFAM" id="SSF56059">
    <property type="entry name" value="Glutathione synthetase ATP-binding domain-like"/>
    <property type="match status" value="1"/>
</dbReference>
<evidence type="ECO:0000313" key="25">
    <source>
        <dbReference type="Proteomes" id="UP000232323"/>
    </source>
</evidence>
<keyword evidence="11 20" id="KW-0067">ATP-binding</keyword>
<dbReference type="InterPro" id="IPR005481">
    <property type="entry name" value="BC-like_N"/>
</dbReference>
<dbReference type="Pfam" id="PF02785">
    <property type="entry name" value="Biotin_carb_C"/>
    <property type="match status" value="1"/>
</dbReference>
<evidence type="ECO:0000256" key="11">
    <source>
        <dbReference type="ARBA" id="ARBA00022840"/>
    </source>
</evidence>
<evidence type="ECO:0000256" key="16">
    <source>
        <dbReference type="ARBA" id="ARBA00023211"/>
    </source>
</evidence>
<evidence type="ECO:0000256" key="15">
    <source>
        <dbReference type="ARBA" id="ARBA00023160"/>
    </source>
</evidence>
<dbReference type="PANTHER" id="PTHR48095:SF2">
    <property type="entry name" value="BIOTIN CARBOXYLASE, CHLOROPLASTIC"/>
    <property type="match status" value="1"/>
</dbReference>
<keyword evidence="5" id="KW-0150">Chloroplast</keyword>
<dbReference type="EC" id="6.3.4.14" evidence="3 21"/>
<feature type="domain" description="ATP-grasp" evidence="22">
    <location>
        <begin position="160"/>
        <end position="356"/>
    </location>
</feature>
<keyword evidence="6 21" id="KW-0436">Ligase</keyword>
<keyword evidence="25" id="KW-1185">Reference proteome</keyword>
<evidence type="ECO:0000256" key="6">
    <source>
        <dbReference type="ARBA" id="ARBA00022598"/>
    </source>
</evidence>
<evidence type="ECO:0000259" key="22">
    <source>
        <dbReference type="PROSITE" id="PS50975"/>
    </source>
</evidence>
<evidence type="ECO:0000256" key="1">
    <source>
        <dbReference type="ARBA" id="ARBA00003761"/>
    </source>
</evidence>
<evidence type="ECO:0000256" key="12">
    <source>
        <dbReference type="ARBA" id="ARBA00022842"/>
    </source>
</evidence>
<feature type="domain" description="Biotin carboxylation" evidence="23">
    <location>
        <begin position="41"/>
        <end position="485"/>
    </location>
</feature>
<evidence type="ECO:0000256" key="14">
    <source>
        <dbReference type="ARBA" id="ARBA00023098"/>
    </source>
</evidence>
<keyword evidence="13" id="KW-0809">Transit peptide</keyword>
<dbReference type="Gene3D" id="3.30.1490.20">
    <property type="entry name" value="ATP-grasp fold, A domain"/>
    <property type="match status" value="1"/>
</dbReference>
<dbReference type="Proteomes" id="UP000232323">
    <property type="component" value="Unassembled WGS sequence"/>
</dbReference>
<comment type="subunit">
    <text evidence="19">Acetyl-CoA carboxylase is a heterohexamer composed of biotin carboxyl carrier protein, biotin carboxylase and two subunits each of ACCase subunit alpha and ACCase plastid-coded subunit beta (accD).</text>
</comment>
<keyword evidence="16" id="KW-0464">Manganese</keyword>
<dbReference type="GO" id="GO:0046872">
    <property type="term" value="F:metal ion binding"/>
    <property type="evidence" value="ECO:0007669"/>
    <property type="project" value="UniProtKB-KW"/>
</dbReference>
<evidence type="ECO:0000256" key="4">
    <source>
        <dbReference type="ARBA" id="ARBA00022516"/>
    </source>
</evidence>
<dbReference type="Gene3D" id="3.40.50.20">
    <property type="match status" value="1"/>
</dbReference>
<dbReference type="FunFam" id="3.40.50.20:FF:000010">
    <property type="entry name" value="Propionyl-CoA carboxylase subunit alpha"/>
    <property type="match status" value="1"/>
</dbReference>
<sequence length="513" mass="56141">MLQMHKQSLHNNIVQKKLSPIQKVGLVKRSRAQVKTQAAENFQKVLIANRGEIAVRVIRACKELGLKTIAVYSVADKNSLHVQLADEAVCIGEAASSESYLNIPNLLAAAISRGAQAIHPGYGFLSENARFVEICNDHGLEFIGPRPAQIRQMGDKATAKDTMKKANVPCVPGSDGLILSEKDAMDVVGRIGFPIMIKATAGGGGRGMRLCTKQEDLLPLLRAAQGEAEAAFGNGACYIERYVQNPRHIEFQVLADKHGNVIHLGERDCSIQRRNQKLLEEGPSPALTPEVRKAMGDAAVAAAKAIGYIGVGTIEFLWEKKGFYFMEMNTRIQVEHPVTEMITGIDLVQEQIKVAMGEKLKITQEDVKIKGHAIECRINAEDPFANFRPGPGRVTTYLAPGGPHVRMDSHMYPDYLVPPNYDSLLGKLIVWGQDRTQAIARMQRALEETVIGGVPTTIGFHQLILATEDFVKGEVDTGFITTHAGELTTPPPTSRAKNFLSENRKALKASKIK</sequence>
<comment type="caution">
    <text evidence="24">The sequence shown here is derived from an EMBL/GenBank/DDBJ whole genome shotgun (WGS) entry which is preliminary data.</text>
</comment>
<evidence type="ECO:0000313" key="24">
    <source>
        <dbReference type="EMBL" id="GAX80093.1"/>
    </source>
</evidence>
<keyword evidence="7" id="KW-0934">Plastid</keyword>
<dbReference type="PROSITE" id="PS50979">
    <property type="entry name" value="BC"/>
    <property type="match status" value="1"/>
</dbReference>
<dbReference type="GO" id="GO:0009507">
    <property type="term" value="C:chloroplast"/>
    <property type="evidence" value="ECO:0007669"/>
    <property type="project" value="UniProtKB-SubCell"/>
</dbReference>
<dbReference type="STRING" id="1157962.A0A250XAE8"/>
<comment type="catalytic activity">
    <reaction evidence="18 21">
        <text>N(6)-biotinyl-L-lysyl-[protein] + hydrogencarbonate + ATP = N(6)-carboxybiotinyl-L-lysyl-[protein] + ADP + phosphate + H(+)</text>
        <dbReference type="Rhea" id="RHEA:13501"/>
        <dbReference type="Rhea" id="RHEA-COMP:10505"/>
        <dbReference type="Rhea" id="RHEA-COMP:10506"/>
        <dbReference type="ChEBI" id="CHEBI:15378"/>
        <dbReference type="ChEBI" id="CHEBI:17544"/>
        <dbReference type="ChEBI" id="CHEBI:30616"/>
        <dbReference type="ChEBI" id="CHEBI:43474"/>
        <dbReference type="ChEBI" id="CHEBI:83144"/>
        <dbReference type="ChEBI" id="CHEBI:83145"/>
        <dbReference type="ChEBI" id="CHEBI:456216"/>
        <dbReference type="EC" id="6.3.4.14"/>
    </reaction>
</comment>
<dbReference type="EMBL" id="BEGY01000048">
    <property type="protein sequence ID" value="GAX80093.1"/>
    <property type="molecule type" value="Genomic_DNA"/>
</dbReference>
<dbReference type="NCBIfam" id="NF006367">
    <property type="entry name" value="PRK08591.1"/>
    <property type="match status" value="1"/>
</dbReference>
<dbReference type="InterPro" id="IPR005479">
    <property type="entry name" value="CPAse_ATP-bd"/>
</dbReference>
<evidence type="ECO:0000256" key="7">
    <source>
        <dbReference type="ARBA" id="ARBA00022640"/>
    </source>
</evidence>
<dbReference type="InterPro" id="IPR004549">
    <property type="entry name" value="Acetyl_CoA_COase_biotin_COase"/>
</dbReference>
<keyword evidence="9 20" id="KW-0547">Nucleotide-binding</keyword>
<keyword evidence="17 21" id="KW-0092">Biotin</keyword>
<keyword evidence="4 21" id="KW-0444">Lipid biosynthesis</keyword>
<keyword evidence="14 21" id="KW-0443">Lipid metabolism</keyword>
<dbReference type="SUPFAM" id="SSF51246">
    <property type="entry name" value="Rudiment single hybrid motif"/>
    <property type="match status" value="1"/>
</dbReference>
<evidence type="ECO:0000256" key="17">
    <source>
        <dbReference type="ARBA" id="ARBA00023267"/>
    </source>
</evidence>
<accession>A0A250XAE8</accession>
<evidence type="ECO:0000256" key="10">
    <source>
        <dbReference type="ARBA" id="ARBA00022832"/>
    </source>
</evidence>
<evidence type="ECO:0000256" key="20">
    <source>
        <dbReference type="PROSITE-ProRule" id="PRU00409"/>
    </source>
</evidence>
<dbReference type="PANTHER" id="PTHR48095">
    <property type="entry name" value="PYRUVATE CARBOXYLASE SUBUNIT A"/>
    <property type="match status" value="1"/>
</dbReference>
<keyword evidence="10 21" id="KW-0276">Fatty acid metabolism</keyword>
<dbReference type="FunFam" id="3.30.1490.20:FF:000018">
    <property type="entry name" value="Biotin carboxylase"/>
    <property type="match status" value="1"/>
</dbReference>
<dbReference type="Pfam" id="PF00289">
    <property type="entry name" value="Biotin_carb_N"/>
    <property type="match status" value="1"/>
</dbReference>
<proteinExistence type="predicted"/>
<dbReference type="AlphaFoldDB" id="A0A250XAE8"/>
<comment type="subunit">
    <text evidence="21">Acetyl-CoA carboxylase is a heterohexamer of biotin carboxyl carrier protein, biotin carboxylase and the two subunits of carboxyl transferase in a 2:2 complex.</text>
</comment>
<comment type="pathway">
    <text evidence="21">Lipid metabolism; malonyl-CoA biosynthesis; malonyl-CoA from acetyl-CoA: step 1/1.</text>
</comment>
<dbReference type="PROSITE" id="PS50975">
    <property type="entry name" value="ATP_GRASP"/>
    <property type="match status" value="1"/>
</dbReference>
<dbReference type="PROSITE" id="PS00867">
    <property type="entry name" value="CPSASE_2"/>
    <property type="match status" value="1"/>
</dbReference>
<evidence type="ECO:0000256" key="19">
    <source>
        <dbReference type="ARBA" id="ARBA00062964"/>
    </source>
</evidence>
<evidence type="ECO:0000256" key="2">
    <source>
        <dbReference type="ARBA" id="ARBA00004229"/>
    </source>
</evidence>
<dbReference type="GO" id="GO:0005524">
    <property type="term" value="F:ATP binding"/>
    <property type="evidence" value="ECO:0007669"/>
    <property type="project" value="UniProtKB-UniRule"/>
</dbReference>
<comment type="subcellular location">
    <subcellularLocation>
        <location evidence="2">Plastid</location>
        <location evidence="2">Chloroplast</location>
    </subcellularLocation>
</comment>
<dbReference type="InterPro" id="IPR005482">
    <property type="entry name" value="Biotin_COase_C"/>
</dbReference>
<dbReference type="NCBIfam" id="TIGR00514">
    <property type="entry name" value="accC"/>
    <property type="match status" value="1"/>
</dbReference>
<dbReference type="GO" id="GO:2001295">
    <property type="term" value="P:malonyl-CoA biosynthetic process"/>
    <property type="evidence" value="ECO:0007669"/>
    <property type="project" value="UniProtKB-UniPathway"/>
</dbReference>
<evidence type="ECO:0000259" key="23">
    <source>
        <dbReference type="PROSITE" id="PS50979"/>
    </source>
</evidence>
<name>A0A250XAE8_9CHLO</name>
<dbReference type="GO" id="GO:0004075">
    <property type="term" value="F:biotin carboxylase activity"/>
    <property type="evidence" value="ECO:0007669"/>
    <property type="project" value="UniProtKB-EC"/>
</dbReference>
<dbReference type="PROSITE" id="PS00866">
    <property type="entry name" value="CPSASE_1"/>
    <property type="match status" value="1"/>
</dbReference>
<gene>
    <name evidence="24" type="ORF">CEUSTIGMA_g7531.t1</name>
</gene>
<evidence type="ECO:0000256" key="21">
    <source>
        <dbReference type="RuleBase" id="RU365063"/>
    </source>
</evidence>
<dbReference type="UniPathway" id="UPA00655">
    <property type="reaction ID" value="UER00711"/>
</dbReference>
<dbReference type="FunFam" id="3.30.470.20:FF:000045">
    <property type="entry name" value="Biotin carboxylase"/>
    <property type="match status" value="1"/>
</dbReference>
<evidence type="ECO:0000256" key="8">
    <source>
        <dbReference type="ARBA" id="ARBA00022723"/>
    </source>
</evidence>
<dbReference type="InterPro" id="IPR011761">
    <property type="entry name" value="ATP-grasp"/>
</dbReference>
<comment type="function">
    <text evidence="1 21">This protein is a component of the acetyl coenzyme A carboxylase complex; first, biotin carboxylase catalyzes the carboxylation of the carrier protein and then the transcarboxylase transfers the carboxyl group to form malonyl-CoA.</text>
</comment>
<keyword evidence="8" id="KW-0479">Metal-binding</keyword>
<evidence type="ECO:0000256" key="18">
    <source>
        <dbReference type="ARBA" id="ARBA00048600"/>
    </source>
</evidence>
<dbReference type="InterPro" id="IPR016185">
    <property type="entry name" value="PreATP-grasp_dom_sf"/>
</dbReference>
<dbReference type="SUPFAM" id="SSF52440">
    <property type="entry name" value="PreATP-grasp domain"/>
    <property type="match status" value="1"/>
</dbReference>
<organism evidence="24 25">
    <name type="scientific">Chlamydomonas eustigma</name>
    <dbReference type="NCBI Taxonomy" id="1157962"/>
    <lineage>
        <taxon>Eukaryota</taxon>
        <taxon>Viridiplantae</taxon>
        <taxon>Chlorophyta</taxon>
        <taxon>core chlorophytes</taxon>
        <taxon>Chlorophyceae</taxon>
        <taxon>CS clade</taxon>
        <taxon>Chlamydomonadales</taxon>
        <taxon>Chlamydomonadaceae</taxon>
        <taxon>Chlamydomonas</taxon>
    </lineage>
</organism>
<evidence type="ECO:0000256" key="9">
    <source>
        <dbReference type="ARBA" id="ARBA00022741"/>
    </source>
</evidence>
<protein>
    <recommendedName>
        <fullName evidence="3 21">Biotin carboxylase</fullName>
        <ecNumber evidence="3 21">6.3.4.14</ecNumber>
    </recommendedName>
    <alternativeName>
        <fullName evidence="21">Acetyl-coenzyme A carboxylase biotin carboxylase subunit A</fullName>
    </alternativeName>
</protein>
<keyword evidence="15 21" id="KW-0275">Fatty acid biosynthesis</keyword>
<reference evidence="24 25" key="1">
    <citation type="submission" date="2017-08" db="EMBL/GenBank/DDBJ databases">
        <title>Acidophilic green algal genome provides insights into adaptation to an acidic environment.</title>
        <authorList>
            <person name="Hirooka S."/>
            <person name="Hirose Y."/>
            <person name="Kanesaki Y."/>
            <person name="Higuchi S."/>
            <person name="Fujiwara T."/>
            <person name="Onuma R."/>
            <person name="Era A."/>
            <person name="Ohbayashi R."/>
            <person name="Uzuka A."/>
            <person name="Nozaki H."/>
            <person name="Yoshikawa H."/>
            <person name="Miyagishima S.Y."/>
        </authorList>
    </citation>
    <scope>NUCLEOTIDE SEQUENCE [LARGE SCALE GENOMIC DNA]</scope>
    <source>
        <strain evidence="24 25">NIES-2499</strain>
    </source>
</reference>
<dbReference type="InterPro" id="IPR011764">
    <property type="entry name" value="Biotin_carboxylation_dom"/>
</dbReference>
<dbReference type="InterPro" id="IPR051602">
    <property type="entry name" value="ACC_Biotin_Carboxylase"/>
</dbReference>
<dbReference type="OrthoDB" id="196847at2759"/>